<evidence type="ECO:0000313" key="3">
    <source>
        <dbReference type="Proteomes" id="UP000276133"/>
    </source>
</evidence>
<organism evidence="2 3">
    <name type="scientific">Brachionus plicatilis</name>
    <name type="common">Marine rotifer</name>
    <name type="synonym">Brachionus muelleri</name>
    <dbReference type="NCBI Taxonomy" id="10195"/>
    <lineage>
        <taxon>Eukaryota</taxon>
        <taxon>Metazoa</taxon>
        <taxon>Spiralia</taxon>
        <taxon>Gnathifera</taxon>
        <taxon>Rotifera</taxon>
        <taxon>Eurotatoria</taxon>
        <taxon>Monogononta</taxon>
        <taxon>Pseudotrocha</taxon>
        <taxon>Ploima</taxon>
        <taxon>Brachionidae</taxon>
        <taxon>Brachionus</taxon>
    </lineage>
</organism>
<gene>
    <name evidence="2" type="ORF">BpHYR1_039734</name>
</gene>
<dbReference type="EMBL" id="REGN01000224">
    <property type="protein sequence ID" value="RNA43438.1"/>
    <property type="molecule type" value="Genomic_DNA"/>
</dbReference>
<keyword evidence="1" id="KW-1133">Transmembrane helix</keyword>
<protein>
    <submittedName>
        <fullName evidence="2">Uncharacterized protein</fullName>
    </submittedName>
</protein>
<keyword evidence="1" id="KW-0472">Membrane</keyword>
<keyword evidence="1" id="KW-0812">Transmembrane</keyword>
<evidence type="ECO:0000256" key="1">
    <source>
        <dbReference type="SAM" id="Phobius"/>
    </source>
</evidence>
<keyword evidence="3" id="KW-1185">Reference proteome</keyword>
<dbReference type="Proteomes" id="UP000276133">
    <property type="component" value="Unassembled WGS sequence"/>
</dbReference>
<accession>A0A3M7T6I5</accession>
<comment type="caution">
    <text evidence="2">The sequence shown here is derived from an EMBL/GenBank/DDBJ whole genome shotgun (WGS) entry which is preliminary data.</text>
</comment>
<dbReference type="AlphaFoldDB" id="A0A3M7T6I5"/>
<sequence>MSFLELTNFQILQNFRPLGLNYNPAKLNQLYVKFRAFIKLERYAKLQIIVCIVYLPFFYQSFVKKLFMFKITISRFLLEI</sequence>
<name>A0A3M7T6I5_BRAPC</name>
<evidence type="ECO:0000313" key="2">
    <source>
        <dbReference type="EMBL" id="RNA43438.1"/>
    </source>
</evidence>
<feature type="transmembrane region" description="Helical" evidence="1">
    <location>
        <begin position="43"/>
        <end position="62"/>
    </location>
</feature>
<proteinExistence type="predicted"/>
<reference evidence="2 3" key="1">
    <citation type="journal article" date="2018" name="Sci. Rep.">
        <title>Genomic signatures of local adaptation to the degree of environmental predictability in rotifers.</title>
        <authorList>
            <person name="Franch-Gras L."/>
            <person name="Hahn C."/>
            <person name="Garcia-Roger E.M."/>
            <person name="Carmona M.J."/>
            <person name="Serra M."/>
            <person name="Gomez A."/>
        </authorList>
    </citation>
    <scope>NUCLEOTIDE SEQUENCE [LARGE SCALE GENOMIC DNA]</scope>
    <source>
        <strain evidence="2">HYR1</strain>
    </source>
</reference>